<evidence type="ECO:0000256" key="3">
    <source>
        <dbReference type="ARBA" id="ARBA00022679"/>
    </source>
</evidence>
<comment type="subcellular location">
    <subcellularLocation>
        <location evidence="8">Cytoplasm</location>
    </subcellularLocation>
</comment>
<evidence type="ECO:0000256" key="8">
    <source>
        <dbReference type="HAMAP-Rule" id="MF_00423"/>
    </source>
</evidence>
<evidence type="ECO:0000256" key="9">
    <source>
        <dbReference type="PIRSR" id="PIRSR618319-50"/>
    </source>
</evidence>
<dbReference type="EC" id="2.9.1.1" evidence="8"/>
<evidence type="ECO:0000256" key="4">
    <source>
        <dbReference type="ARBA" id="ARBA00022898"/>
    </source>
</evidence>
<dbReference type="PANTHER" id="PTHR32328">
    <property type="entry name" value="L-SERYL-TRNA(SEC) SELENIUM TRANSFERASE"/>
    <property type="match status" value="1"/>
</dbReference>
<evidence type="ECO:0000313" key="10">
    <source>
        <dbReference type="EMBL" id="OEF95950.1"/>
    </source>
</evidence>
<evidence type="ECO:0000256" key="5">
    <source>
        <dbReference type="ARBA" id="ARBA00022917"/>
    </source>
</evidence>
<keyword evidence="4 8" id="KW-0663">Pyridoxal phosphate</keyword>
<dbReference type="InterPro" id="IPR015421">
    <property type="entry name" value="PyrdxlP-dep_Trfase_major"/>
</dbReference>
<dbReference type="Proteomes" id="UP000094296">
    <property type="component" value="Unassembled WGS sequence"/>
</dbReference>
<dbReference type="GO" id="GO:0001717">
    <property type="term" value="P:conversion of seryl-tRNAsec to selenocys-tRNAsec"/>
    <property type="evidence" value="ECO:0007669"/>
    <property type="project" value="UniProtKB-UniRule"/>
</dbReference>
<comment type="function">
    <text evidence="8">Converts seryl-tRNA(Sec) to selenocysteinyl-tRNA(Sec) required for selenoprotein biosynthesis.</text>
</comment>
<dbReference type="InterPro" id="IPR004534">
    <property type="entry name" value="SelA_trans"/>
</dbReference>
<dbReference type="Pfam" id="PF03841">
    <property type="entry name" value="SelA"/>
    <property type="match status" value="1"/>
</dbReference>
<keyword evidence="6 8" id="KW-0711">Selenium</keyword>
<feature type="modified residue" description="N6-(pyridoxal phosphate)lysine" evidence="8 9">
    <location>
        <position position="291"/>
    </location>
</feature>
<keyword evidence="2 8" id="KW-0963">Cytoplasm</keyword>
<dbReference type="PANTHER" id="PTHR32328:SF0">
    <property type="entry name" value="L-SERYL-TRNA(SEC) SELENIUM TRANSFERASE"/>
    <property type="match status" value="1"/>
</dbReference>
<evidence type="ECO:0000256" key="1">
    <source>
        <dbReference type="ARBA" id="ARBA00001933"/>
    </source>
</evidence>
<dbReference type="STRING" id="766136.BHF68_11210"/>
<dbReference type="GO" id="GO:0001514">
    <property type="term" value="P:selenocysteine incorporation"/>
    <property type="evidence" value="ECO:0007669"/>
    <property type="project" value="UniProtKB-UniRule"/>
</dbReference>
<sequence>MNEKYRMLPAVGKLLQHPTIKEWQKEYPLSKISQAAAKLIDEMRDRIAELLPEEFEQEAVLNKLKANLDNELEPNLKRVINATGVVLHTNLGRALLSEDAVNMVAQVARSYNNLELNLDTGKRGSRYSHVEELICELTGAEAALVVNNNASAVLLVLRELGSGGEVIVSRGELVEIGGSFRVSEVMKESKAQLVEVGTTNKTHLYDYEDHVTEHTKLLMKVHTSNYRIVGFTKSVESEELVSLGRKTDIPVYEDLGSGMLYDLKSIGVGDEPTVQEVVKAGVDVVSFSGDKLLGGPQAGIIVGRKKYIDRIKKNQLNRALRVDKFTVAALQATLLHYVKEEYTKIPTLRMIMGTEDSMLEKANLLAEQIKAVSNSIEVEVQPGFSQIGGGALPLEQMPTYVVALSFADTTIARAVELMREASYPIMPRVSKEQILLDVRTIADEEFSEVVISIKEIIEKTTTREV</sequence>
<reference evidence="10 11" key="1">
    <citation type="submission" date="2016-09" db="EMBL/GenBank/DDBJ databases">
        <title>Draft genome sequence for the type strain of Desulfuribacillus alkaliarsenatis AHT28, an obligately anaerobic, sulfidogenic bacterium isolated from Russian soda lake sediments.</title>
        <authorList>
            <person name="Abin C.A."/>
            <person name="Hollibaugh J.T."/>
        </authorList>
    </citation>
    <scope>NUCLEOTIDE SEQUENCE [LARGE SCALE GENOMIC DNA]</scope>
    <source>
        <strain evidence="10 11">AHT28</strain>
    </source>
</reference>
<dbReference type="GO" id="GO:0004125">
    <property type="term" value="F:L-seryl-tRNA(Sec) selenium transferase activity"/>
    <property type="evidence" value="ECO:0007669"/>
    <property type="project" value="UniProtKB-UniRule"/>
</dbReference>
<dbReference type="AlphaFoldDB" id="A0A1E5FZF2"/>
<comment type="pathway">
    <text evidence="8">Aminoacyl-tRNA biosynthesis; selenocysteinyl-tRNA(Sec) biosynthesis; selenocysteinyl-tRNA(Sec) from L-seryl-tRNA(Sec) (bacterial route): step 1/1.</text>
</comment>
<dbReference type="InterPro" id="IPR018319">
    <property type="entry name" value="SelA-like"/>
</dbReference>
<keyword evidence="11" id="KW-1185">Reference proteome</keyword>
<organism evidence="10 11">
    <name type="scientific">Desulfuribacillus alkaliarsenatis</name>
    <dbReference type="NCBI Taxonomy" id="766136"/>
    <lineage>
        <taxon>Bacteria</taxon>
        <taxon>Bacillati</taxon>
        <taxon>Bacillota</taxon>
        <taxon>Desulfuribacillia</taxon>
        <taxon>Desulfuribacillales</taxon>
        <taxon>Desulfuribacillaceae</taxon>
        <taxon>Desulfuribacillus</taxon>
    </lineage>
</organism>
<keyword evidence="3 8" id="KW-0808">Transferase</keyword>
<accession>A0A1E5FZF2</accession>
<dbReference type="NCBIfam" id="TIGR00474">
    <property type="entry name" value="selA"/>
    <property type="match status" value="1"/>
</dbReference>
<evidence type="ECO:0000256" key="2">
    <source>
        <dbReference type="ARBA" id="ARBA00022490"/>
    </source>
</evidence>
<evidence type="ECO:0000313" key="11">
    <source>
        <dbReference type="Proteomes" id="UP000094296"/>
    </source>
</evidence>
<proteinExistence type="inferred from homology"/>
<dbReference type="GO" id="GO:0005737">
    <property type="term" value="C:cytoplasm"/>
    <property type="evidence" value="ECO:0007669"/>
    <property type="project" value="UniProtKB-SubCell"/>
</dbReference>
<dbReference type="EMBL" id="MIJE01000034">
    <property type="protein sequence ID" value="OEF95950.1"/>
    <property type="molecule type" value="Genomic_DNA"/>
</dbReference>
<dbReference type="Gene3D" id="3.90.1150.180">
    <property type="match status" value="1"/>
</dbReference>
<dbReference type="RefSeq" id="WP_069644223.1">
    <property type="nucleotide sequence ID" value="NZ_MIJE01000034.1"/>
</dbReference>
<evidence type="ECO:0000256" key="7">
    <source>
        <dbReference type="ARBA" id="ARBA00044507"/>
    </source>
</evidence>
<comment type="caution">
    <text evidence="10">The sequence shown here is derived from an EMBL/GenBank/DDBJ whole genome shotgun (WGS) entry which is preliminary data.</text>
</comment>
<protein>
    <recommendedName>
        <fullName evidence="8">L-seryl-tRNA(Sec) selenium transferase</fullName>
        <ecNumber evidence="8">2.9.1.1</ecNumber>
    </recommendedName>
    <alternativeName>
        <fullName evidence="8">Selenocysteine synthase</fullName>
        <shortName evidence="8">Sec synthase</shortName>
    </alternativeName>
    <alternativeName>
        <fullName evidence="8">Selenocysteinyl-tRNA(Sec) synthase</fullName>
    </alternativeName>
</protein>
<keyword evidence="5 8" id="KW-0648">Protein biosynthesis</keyword>
<dbReference type="SUPFAM" id="SSF53383">
    <property type="entry name" value="PLP-dependent transferases"/>
    <property type="match status" value="1"/>
</dbReference>
<dbReference type="HAMAP" id="MF_00423">
    <property type="entry name" value="SelA"/>
    <property type="match status" value="1"/>
</dbReference>
<dbReference type="InterPro" id="IPR015424">
    <property type="entry name" value="PyrdxlP-dep_Trfase"/>
</dbReference>
<gene>
    <name evidence="8" type="primary">selA</name>
    <name evidence="10" type="ORF">BHF68_11210</name>
</gene>
<evidence type="ECO:0000256" key="6">
    <source>
        <dbReference type="ARBA" id="ARBA00023266"/>
    </source>
</evidence>
<dbReference type="OrthoDB" id="9787096at2"/>
<dbReference type="Gene3D" id="3.40.640.10">
    <property type="entry name" value="Type I PLP-dependent aspartate aminotransferase-like (Major domain)"/>
    <property type="match status" value="1"/>
</dbReference>
<comment type="cofactor">
    <cofactor evidence="1 8 9">
        <name>pyridoxal 5'-phosphate</name>
        <dbReference type="ChEBI" id="CHEBI:597326"/>
    </cofactor>
</comment>
<dbReference type="UniPathway" id="UPA00906">
    <property type="reaction ID" value="UER00896"/>
</dbReference>
<name>A0A1E5FZF2_9FIRM</name>
<comment type="similarity">
    <text evidence="7 8">Belongs to the SelA family.</text>
</comment>
<comment type="catalytic activity">
    <reaction evidence="8">
        <text>L-seryl-tRNA(Sec) + selenophosphate + H(+) = L-selenocysteinyl-tRNA(Sec) + phosphate</text>
        <dbReference type="Rhea" id="RHEA:22728"/>
        <dbReference type="Rhea" id="RHEA-COMP:9742"/>
        <dbReference type="Rhea" id="RHEA-COMP:9743"/>
        <dbReference type="ChEBI" id="CHEBI:15378"/>
        <dbReference type="ChEBI" id="CHEBI:16144"/>
        <dbReference type="ChEBI" id="CHEBI:43474"/>
        <dbReference type="ChEBI" id="CHEBI:78533"/>
        <dbReference type="ChEBI" id="CHEBI:78573"/>
        <dbReference type="EC" id="2.9.1.1"/>
    </reaction>
</comment>